<protein>
    <recommendedName>
        <fullName evidence="15">Inositol-tetrakisphosphate 1-kinase</fullName>
    </recommendedName>
</protein>
<feature type="domain" description="Inositol-tetrakisphosphate 1-kinase N-terminal" evidence="12">
    <location>
        <begin position="9"/>
        <end position="100"/>
    </location>
</feature>
<feature type="binding site" evidence="8">
    <location>
        <position position="167"/>
    </location>
    <ligand>
        <name>1D-myo-inositol 1,3,4-trisphosphate</name>
        <dbReference type="ChEBI" id="CHEBI:58414"/>
    </ligand>
</feature>
<feature type="binding site" evidence="8">
    <location>
        <position position="157"/>
    </location>
    <ligand>
        <name>ATP</name>
        <dbReference type="ChEBI" id="CHEBI:30616"/>
    </ligand>
</feature>
<feature type="binding site" evidence="9">
    <location>
        <position position="325"/>
    </location>
    <ligand>
        <name>Mg(2+)</name>
        <dbReference type="ChEBI" id="CHEBI:18420"/>
        <label>2</label>
    </ligand>
</feature>
<evidence type="ECO:0000313" key="14">
    <source>
        <dbReference type="Proteomes" id="UP000694680"/>
    </source>
</evidence>
<feature type="domain" description="Inositol 1,3,4-trisphosphate 5/6-kinase ATP-grasp" evidence="11">
    <location>
        <begin position="120"/>
        <end position="347"/>
    </location>
</feature>
<sequence length="426" mass="47282">MQTFLRGRRVGYWLSEKKMKKLNFQAFADLCRKRGIEVVQLDLSISLEDQGPLDVIIHKLTDLILEADQNDSQAVLLVQRVQDYIDAHPETIVLDPLPAIRTLLDRCKSYQLIHRIESCMQDERICSPPFMVLNSECSPDVLEQIKRQGLTFPFICKTRVAHGTNSHEMAIIFSEEDLKDVKPPCVIQSFINHNAVLYKVFVVGDSYTVVERPSLKNFPTGPAERKAIFFNSHNVSKPESSSDLTSNRSKPEPSDMRFTCGRALGSFPNCTRFNAKRENVEGVSQPPSDDVIRELSRSLRQALGVSLFGIDVIINNQTGQHAVIDINAFPGYEGVPEFFNDLLSHISNVLQSHSPDFSPSSDPQPKGLPVTPTVTNASPPPPPPPTGGCCNSVRGKELQRLGCNSAVSPNFQQHCVSTIATKASSQ</sequence>
<keyword evidence="5" id="KW-0418">Kinase</keyword>
<dbReference type="GeneID" id="114455965"/>
<dbReference type="GO" id="GO:0047325">
    <property type="term" value="F:inositol-3,4,5,6-tetrakisphosphate 1-kinase activity"/>
    <property type="evidence" value="ECO:0007669"/>
    <property type="project" value="InterPro"/>
</dbReference>
<evidence type="ECO:0008006" key="15">
    <source>
        <dbReference type="Google" id="ProtNLM"/>
    </source>
</evidence>
<dbReference type="Gene3D" id="3.30.1490.220">
    <property type="match status" value="1"/>
</dbReference>
<keyword evidence="7 9" id="KW-0460">Magnesium</keyword>
<dbReference type="Ensembl" id="ENSGWIT00000016884.1">
    <property type="protein sequence ID" value="ENSGWIP00000015281.1"/>
    <property type="gene ID" value="ENSGWIG00000008549.1"/>
</dbReference>
<evidence type="ECO:0000256" key="2">
    <source>
        <dbReference type="ARBA" id="ARBA00022679"/>
    </source>
</evidence>
<feature type="binding site" evidence="8">
    <location>
        <begin position="188"/>
        <end position="199"/>
    </location>
    <ligand>
        <name>ATP</name>
        <dbReference type="ChEBI" id="CHEBI:30616"/>
    </ligand>
</feature>
<dbReference type="GO" id="GO:0052726">
    <property type="term" value="F:inositol-1,3,4-trisphosphate 5-kinase activity"/>
    <property type="evidence" value="ECO:0007669"/>
    <property type="project" value="InterPro"/>
</dbReference>
<dbReference type="GO" id="GO:0005737">
    <property type="term" value="C:cytoplasm"/>
    <property type="evidence" value="ECO:0007669"/>
    <property type="project" value="TreeGrafter"/>
</dbReference>
<evidence type="ECO:0000313" key="13">
    <source>
        <dbReference type="Ensembl" id="ENSGWIP00000015281.1"/>
    </source>
</evidence>
<evidence type="ECO:0000256" key="10">
    <source>
        <dbReference type="SAM" id="MobiDB-lite"/>
    </source>
</evidence>
<dbReference type="Gene3D" id="3.40.50.11370">
    <property type="match status" value="1"/>
</dbReference>
<feature type="binding site" evidence="8">
    <location>
        <position position="106"/>
    </location>
    <ligand>
        <name>ATP</name>
        <dbReference type="ChEBI" id="CHEBI:30616"/>
    </ligand>
</feature>
<dbReference type="GO" id="GO:0005524">
    <property type="term" value="F:ATP binding"/>
    <property type="evidence" value="ECO:0007669"/>
    <property type="project" value="UniProtKB-KW"/>
</dbReference>
<dbReference type="Gene3D" id="3.30.470.20">
    <property type="entry name" value="ATP-grasp fold, B domain"/>
    <property type="match status" value="1"/>
</dbReference>
<evidence type="ECO:0000259" key="12">
    <source>
        <dbReference type="Pfam" id="PF17927"/>
    </source>
</evidence>
<feature type="binding site" evidence="8">
    <location>
        <position position="327"/>
    </location>
    <ligand>
        <name>1D-myo-inositol 1,3,4-trisphosphate</name>
        <dbReference type="ChEBI" id="CHEBI:58414"/>
    </ligand>
</feature>
<evidence type="ECO:0000256" key="5">
    <source>
        <dbReference type="ARBA" id="ARBA00022777"/>
    </source>
</evidence>
<reference evidence="13" key="1">
    <citation type="submission" date="2020-06" db="EMBL/GenBank/DDBJ databases">
        <authorList>
            <consortium name="Wellcome Sanger Institute Data Sharing"/>
        </authorList>
    </citation>
    <scope>NUCLEOTIDE SEQUENCE [LARGE SCALE GENOMIC DNA]</scope>
</reference>
<keyword evidence="2" id="KW-0808">Transferase</keyword>
<feature type="compositionally biased region" description="Polar residues" evidence="10">
    <location>
        <begin position="234"/>
        <end position="248"/>
    </location>
</feature>
<dbReference type="Pfam" id="PF17927">
    <property type="entry name" value="Ins134_P3_kin_N"/>
    <property type="match status" value="1"/>
</dbReference>
<name>A0A8C5E479_GOUWI</name>
<feature type="binding site" evidence="8">
    <location>
        <position position="331"/>
    </location>
    <ligand>
        <name>1D-myo-inositol 1,3,4-trisphosphate</name>
        <dbReference type="ChEBI" id="CHEBI:58414"/>
    </ligand>
</feature>
<feature type="region of interest" description="Disordered" evidence="10">
    <location>
        <begin position="354"/>
        <end position="393"/>
    </location>
</feature>
<evidence type="ECO:0000256" key="3">
    <source>
        <dbReference type="ARBA" id="ARBA00022723"/>
    </source>
</evidence>
<dbReference type="RefSeq" id="XP_028293139.1">
    <property type="nucleotide sequence ID" value="XM_028437338.1"/>
</dbReference>
<feature type="binding site" evidence="8">
    <location>
        <position position="18"/>
    </location>
    <ligand>
        <name>1D-myo-inositol 1,3,4-trisphosphate</name>
        <dbReference type="ChEBI" id="CHEBI:58414"/>
    </ligand>
</feature>
<reference evidence="13" key="3">
    <citation type="submission" date="2025-09" db="UniProtKB">
        <authorList>
            <consortium name="Ensembl"/>
        </authorList>
    </citation>
    <scope>IDENTIFICATION</scope>
</reference>
<dbReference type="SUPFAM" id="SSF56059">
    <property type="entry name" value="Glutathione synthetase ATP-binding domain-like"/>
    <property type="match status" value="1"/>
</dbReference>
<dbReference type="CTD" id="100148744"/>
<dbReference type="FunFam" id="3.30.1490.220:FF:000001">
    <property type="entry name" value="Inositol-tetrakisphosphate 1-kinase"/>
    <property type="match status" value="1"/>
</dbReference>
<gene>
    <name evidence="13" type="primary">itpk1b</name>
</gene>
<feature type="region of interest" description="Disordered" evidence="10">
    <location>
        <begin position="234"/>
        <end position="255"/>
    </location>
</feature>
<evidence type="ECO:0000256" key="6">
    <source>
        <dbReference type="ARBA" id="ARBA00022840"/>
    </source>
</evidence>
<dbReference type="GO" id="GO:0032957">
    <property type="term" value="P:inositol trisphosphate metabolic process"/>
    <property type="evidence" value="ECO:0007669"/>
    <property type="project" value="InterPro"/>
</dbReference>
<dbReference type="PIRSF" id="PIRSF038186">
    <property type="entry name" value="ITPK"/>
    <property type="match status" value="1"/>
</dbReference>
<dbReference type="Proteomes" id="UP000694680">
    <property type="component" value="Chromosome 22"/>
</dbReference>
<dbReference type="AlphaFoldDB" id="A0A8C5E479"/>
<evidence type="ECO:0000256" key="7">
    <source>
        <dbReference type="ARBA" id="ARBA00022842"/>
    </source>
</evidence>
<dbReference type="InterPro" id="IPR040464">
    <property type="entry name" value="InsP(3)kin_ATP-grasp"/>
</dbReference>
<dbReference type="FunFam" id="3.40.50.11370:FF:000001">
    <property type="entry name" value="Inositol-tetrakisphosphate 1-kinase"/>
    <property type="match status" value="1"/>
</dbReference>
<dbReference type="InterPro" id="IPR008656">
    <property type="entry name" value="Inositol_tetrakis-P_1-kinase"/>
</dbReference>
<dbReference type="PANTHER" id="PTHR14217">
    <property type="entry name" value="INOSITOL-TETRAKISPHOSPHATE 1-KINASE"/>
    <property type="match status" value="1"/>
</dbReference>
<keyword evidence="4 8" id="KW-0547">Nucleotide-binding</keyword>
<evidence type="ECO:0000256" key="9">
    <source>
        <dbReference type="PIRSR" id="PIRSR038186-2"/>
    </source>
</evidence>
<dbReference type="PANTHER" id="PTHR14217:SF1">
    <property type="entry name" value="INOSITOL-TETRAKISPHOSPHATE 1-KINASE"/>
    <property type="match status" value="1"/>
</dbReference>
<evidence type="ECO:0000259" key="11">
    <source>
        <dbReference type="Pfam" id="PF05770"/>
    </source>
</evidence>
<feature type="compositionally biased region" description="Low complexity" evidence="10">
    <location>
        <begin position="354"/>
        <end position="377"/>
    </location>
</feature>
<proteinExistence type="inferred from homology"/>
<evidence type="ECO:0000256" key="8">
    <source>
        <dbReference type="PIRSR" id="PIRSR038186-1"/>
    </source>
</evidence>
<dbReference type="InterPro" id="IPR041429">
    <property type="entry name" value="ITPK1_N"/>
</dbReference>
<keyword evidence="3 9" id="KW-0479">Metal-binding</keyword>
<evidence type="ECO:0000256" key="4">
    <source>
        <dbReference type="ARBA" id="ARBA00022741"/>
    </source>
</evidence>
<feature type="binding site" evidence="8">
    <location>
        <position position="59"/>
    </location>
    <ligand>
        <name>1D-myo-inositol 1,3,4-trisphosphate</name>
        <dbReference type="ChEBI" id="CHEBI:58414"/>
    </ligand>
</feature>
<feature type="binding site" evidence="9">
    <location>
        <position position="325"/>
    </location>
    <ligand>
        <name>Mg(2+)</name>
        <dbReference type="ChEBI" id="CHEBI:18420"/>
        <label>1</label>
    </ligand>
</feature>
<keyword evidence="14" id="KW-1185">Reference proteome</keyword>
<feature type="binding site" evidence="8">
    <location>
        <position position="214"/>
    </location>
    <ligand>
        <name>ATP</name>
        <dbReference type="ChEBI" id="CHEBI:30616"/>
    </ligand>
</feature>
<dbReference type="OrthoDB" id="25308at2759"/>
<feature type="binding site" evidence="9">
    <location>
        <position position="327"/>
    </location>
    <ligand>
        <name>Mg(2+)</name>
        <dbReference type="ChEBI" id="CHEBI:18420"/>
        <label>2</label>
    </ligand>
</feature>
<keyword evidence="6 8" id="KW-0067">ATP-binding</keyword>
<comment type="similarity">
    <text evidence="1">Belongs to the ITPK1 family.</text>
</comment>
<feature type="binding site" evidence="9">
    <location>
        <position position="311"/>
    </location>
    <ligand>
        <name>Mg(2+)</name>
        <dbReference type="ChEBI" id="CHEBI:18420"/>
        <label>1</label>
    </ligand>
</feature>
<dbReference type="GO" id="GO:0000287">
    <property type="term" value="F:magnesium ion binding"/>
    <property type="evidence" value="ECO:0007669"/>
    <property type="project" value="InterPro"/>
</dbReference>
<evidence type="ECO:0000256" key="1">
    <source>
        <dbReference type="ARBA" id="ARBA00009601"/>
    </source>
</evidence>
<dbReference type="Pfam" id="PF05770">
    <property type="entry name" value="Ins134_P3_kin"/>
    <property type="match status" value="1"/>
</dbReference>
<feature type="binding site" evidence="8">
    <location>
        <position position="199"/>
    </location>
    <ligand>
        <name>1D-myo-inositol 1,3,4-trisphosphate</name>
        <dbReference type="ChEBI" id="CHEBI:58414"/>
    </ligand>
</feature>
<comment type="cofactor">
    <cofactor evidence="9">
        <name>Mg(2+)</name>
        <dbReference type="ChEBI" id="CHEBI:18420"/>
    </cofactor>
    <text evidence="9">Binds 2 magnesium ions per subunit.</text>
</comment>
<reference evidence="13" key="2">
    <citation type="submission" date="2025-08" db="UniProtKB">
        <authorList>
            <consortium name="Ensembl"/>
        </authorList>
    </citation>
    <scope>IDENTIFICATION</scope>
</reference>
<dbReference type="GO" id="GO:0052725">
    <property type="term" value="F:inositol-1,3,4-trisphosphate 6-kinase activity"/>
    <property type="evidence" value="ECO:0007669"/>
    <property type="project" value="InterPro"/>
</dbReference>
<organism evidence="13 14">
    <name type="scientific">Gouania willdenowi</name>
    <name type="common">Blunt-snouted clingfish</name>
    <name type="synonym">Lepadogaster willdenowi</name>
    <dbReference type="NCBI Taxonomy" id="441366"/>
    <lineage>
        <taxon>Eukaryota</taxon>
        <taxon>Metazoa</taxon>
        <taxon>Chordata</taxon>
        <taxon>Craniata</taxon>
        <taxon>Vertebrata</taxon>
        <taxon>Euteleostomi</taxon>
        <taxon>Actinopterygii</taxon>
        <taxon>Neopterygii</taxon>
        <taxon>Teleostei</taxon>
        <taxon>Neoteleostei</taxon>
        <taxon>Acanthomorphata</taxon>
        <taxon>Ovalentaria</taxon>
        <taxon>Blenniimorphae</taxon>
        <taxon>Blenniiformes</taxon>
        <taxon>Gobiesocoidei</taxon>
        <taxon>Gobiesocidae</taxon>
        <taxon>Gobiesocinae</taxon>
        <taxon>Gouania</taxon>
    </lineage>
</organism>
<accession>A0A8C5E479</accession>